<accession>A0A1W6LMC9</accession>
<dbReference type="STRING" id="1941349.STSP1_01320"/>
<dbReference type="Proteomes" id="UP000193334">
    <property type="component" value="Chromosome"/>
</dbReference>
<evidence type="ECO:0000313" key="2">
    <source>
        <dbReference type="EMBL" id="ARN56927.1"/>
    </source>
</evidence>
<name>A0A1W6LMC9_9BACT</name>
<dbReference type="RefSeq" id="WP_085755602.1">
    <property type="nucleotide sequence ID" value="NZ_CP021023.1"/>
</dbReference>
<keyword evidence="1" id="KW-0175">Coiled coil</keyword>
<gene>
    <name evidence="2" type="ORF">STSP1_01320</name>
</gene>
<dbReference type="AlphaFoldDB" id="A0A1W6LMC9"/>
<protein>
    <submittedName>
        <fullName evidence="2">Uncharacterized protein</fullName>
    </submittedName>
</protein>
<proteinExistence type="predicted"/>
<evidence type="ECO:0000256" key="1">
    <source>
        <dbReference type="SAM" id="Coils"/>
    </source>
</evidence>
<sequence>MPLLKENKHQGVQAESVYRIKSILANFSGENTESLKYEIKGVIKSTMQKLNPEEREAYFEALNQEFPVLSDLSYCNLSTGDADCSESSGTDSFSADNIDQLYSKLYSIYINSNESEKQQIISRFKDSDFGSLLANSDKSEEPKEALSSKDKDESLFPLMSEFIFSLISVIGKILKMYDIKVSWRLSKGLEERLKESAEQAAGYKNTKEDKELKRFKMLVYSVLRLSDKVGEKFTERIVPRLAPYNIEKDIQFEGSNFWKSKEVRCWQLYKDRYREQFSTDYLRDEIRRIQGEELESLVNKLVESS</sequence>
<organism evidence="2 3">
    <name type="scientific">Sedimentisphaera salicampi</name>
    <dbReference type="NCBI Taxonomy" id="1941349"/>
    <lineage>
        <taxon>Bacteria</taxon>
        <taxon>Pseudomonadati</taxon>
        <taxon>Planctomycetota</taxon>
        <taxon>Phycisphaerae</taxon>
        <taxon>Sedimentisphaerales</taxon>
        <taxon>Sedimentisphaeraceae</taxon>
        <taxon>Sedimentisphaera</taxon>
    </lineage>
</organism>
<dbReference type="KEGG" id="pbp:STSP1_01320"/>
<feature type="coiled-coil region" evidence="1">
    <location>
        <begin position="186"/>
        <end position="213"/>
    </location>
</feature>
<dbReference type="EMBL" id="CP021023">
    <property type="protein sequence ID" value="ARN56927.1"/>
    <property type="molecule type" value="Genomic_DNA"/>
</dbReference>
<evidence type="ECO:0000313" key="3">
    <source>
        <dbReference type="Proteomes" id="UP000193334"/>
    </source>
</evidence>
<reference evidence="3" key="1">
    <citation type="submission" date="2017-04" db="EMBL/GenBank/DDBJ databases">
        <title>Comparative genomics and description of representatives of a novel lineage of planctomycetes thriving in anoxic sediments.</title>
        <authorList>
            <person name="Spring S."/>
            <person name="Bunk B."/>
            <person name="Sproer C."/>
        </authorList>
    </citation>
    <scope>NUCLEOTIDE SEQUENCE [LARGE SCALE GENOMIC DNA]</scope>
    <source>
        <strain evidence="3">ST-PulAB-D4</strain>
    </source>
</reference>
<keyword evidence="3" id="KW-1185">Reference proteome</keyword>